<keyword evidence="3" id="KW-1185">Reference proteome</keyword>
<dbReference type="AlphaFoldDB" id="H1Z1D9"/>
<feature type="compositionally biased region" description="Acidic residues" evidence="1">
    <location>
        <begin position="1"/>
        <end position="17"/>
    </location>
</feature>
<feature type="region of interest" description="Disordered" evidence="1">
    <location>
        <begin position="1"/>
        <end position="65"/>
    </location>
</feature>
<name>H1Z1D9_9EURY</name>
<dbReference type="OrthoDB" id="359269at2157"/>
<dbReference type="HOGENOM" id="CLU_1084211_0_0_2"/>
<feature type="compositionally biased region" description="Polar residues" evidence="1">
    <location>
        <begin position="26"/>
        <end position="43"/>
    </location>
</feature>
<sequence length="256" mass="29471">MNYDEINDNMADEDMTDNTDINNNTSGEDMTDNTGSREINNDPSGEDMTDNTGSREINNDPSGDEKSGDLKFALENSVLLVLGANKKKISLLLLEKIFFVLKLKEVSGYTEFEFHPHVMGEYSVQLEDAVINPEYLKGAWKYTLPDSDDHYSGGHIVLTESGRDMYRKSIHRPGADEDFKGYLKNIRAVRKAYNEYSDAGMLMLSYNTFPKYAERSDLYEEIYAQREAIANKLLKKGRIDKDRYRELAVDEWHRWQ</sequence>
<dbReference type="RefSeq" id="WP_004078542.1">
    <property type="nucleotide sequence ID" value="NZ_CM001436.1"/>
</dbReference>
<dbReference type="InParanoid" id="H1Z1D9"/>
<evidence type="ECO:0000313" key="3">
    <source>
        <dbReference type="Proteomes" id="UP000005741"/>
    </source>
</evidence>
<dbReference type="STRING" id="937775.Metlim_2225"/>
<organism evidence="2 3">
    <name type="scientific">Methanoplanus limicola DSM 2279</name>
    <dbReference type="NCBI Taxonomy" id="937775"/>
    <lineage>
        <taxon>Archaea</taxon>
        <taxon>Methanobacteriati</taxon>
        <taxon>Methanobacteriota</taxon>
        <taxon>Stenosarchaea group</taxon>
        <taxon>Methanomicrobia</taxon>
        <taxon>Methanomicrobiales</taxon>
        <taxon>Methanomicrobiaceae</taxon>
        <taxon>Methanoplanus</taxon>
    </lineage>
</organism>
<reference evidence="2 3" key="1">
    <citation type="submission" date="2011-10" db="EMBL/GenBank/DDBJ databases">
        <title>The Improved High-Quality Draft genome of Methanoplanus limicola DSM 2279.</title>
        <authorList>
            <consortium name="US DOE Joint Genome Institute (JGI-PGF)"/>
            <person name="Lucas S."/>
            <person name="Copeland A."/>
            <person name="Lapidus A."/>
            <person name="Glavina del Rio T."/>
            <person name="Dalin E."/>
            <person name="Tice H."/>
            <person name="Bruce D."/>
            <person name="Goodwin L."/>
            <person name="Pitluck S."/>
            <person name="Peters L."/>
            <person name="Mikhailova N."/>
            <person name="Lu M."/>
            <person name="Kyrpides N."/>
            <person name="Mavromatis K."/>
            <person name="Ivanova N."/>
            <person name="Markowitz V."/>
            <person name="Cheng J.-F."/>
            <person name="Hugenholtz P."/>
            <person name="Woyke T."/>
            <person name="Wu D."/>
            <person name="Wirth R."/>
            <person name="Brambilla E.-M."/>
            <person name="Klenk H.-P."/>
            <person name="Eisen J.A."/>
        </authorList>
    </citation>
    <scope>NUCLEOTIDE SEQUENCE [LARGE SCALE GENOMIC DNA]</scope>
    <source>
        <strain evidence="2 3">DSM 2279</strain>
    </source>
</reference>
<evidence type="ECO:0000256" key="1">
    <source>
        <dbReference type="SAM" id="MobiDB-lite"/>
    </source>
</evidence>
<accession>H1Z1D9</accession>
<dbReference type="EMBL" id="CM001436">
    <property type="protein sequence ID" value="EHQ36286.1"/>
    <property type="molecule type" value="Genomic_DNA"/>
</dbReference>
<proteinExistence type="predicted"/>
<gene>
    <name evidence="2" type="ORF">Metlim_2225</name>
</gene>
<dbReference type="Proteomes" id="UP000005741">
    <property type="component" value="Chromosome"/>
</dbReference>
<feature type="compositionally biased region" description="Polar residues" evidence="1">
    <location>
        <begin position="50"/>
        <end position="61"/>
    </location>
</feature>
<protein>
    <submittedName>
        <fullName evidence="2">Uncharacterized protein</fullName>
    </submittedName>
</protein>
<evidence type="ECO:0000313" key="2">
    <source>
        <dbReference type="EMBL" id="EHQ36286.1"/>
    </source>
</evidence>